<keyword evidence="3" id="KW-1185">Reference proteome</keyword>
<accession>A0A8J6HW68</accession>
<evidence type="ECO:0000313" key="3">
    <source>
        <dbReference type="Proteomes" id="UP000719412"/>
    </source>
</evidence>
<feature type="compositionally biased region" description="Basic and acidic residues" evidence="1">
    <location>
        <begin position="45"/>
        <end position="66"/>
    </location>
</feature>
<organism evidence="2 3">
    <name type="scientific">Tenebrio molitor</name>
    <name type="common">Yellow mealworm beetle</name>
    <dbReference type="NCBI Taxonomy" id="7067"/>
    <lineage>
        <taxon>Eukaryota</taxon>
        <taxon>Metazoa</taxon>
        <taxon>Ecdysozoa</taxon>
        <taxon>Arthropoda</taxon>
        <taxon>Hexapoda</taxon>
        <taxon>Insecta</taxon>
        <taxon>Pterygota</taxon>
        <taxon>Neoptera</taxon>
        <taxon>Endopterygota</taxon>
        <taxon>Coleoptera</taxon>
        <taxon>Polyphaga</taxon>
        <taxon>Cucujiformia</taxon>
        <taxon>Tenebrionidae</taxon>
        <taxon>Tenebrio</taxon>
    </lineage>
</organism>
<evidence type="ECO:0000313" key="2">
    <source>
        <dbReference type="EMBL" id="KAH0820946.1"/>
    </source>
</evidence>
<reference evidence="2" key="1">
    <citation type="journal article" date="2020" name="J Insects Food Feed">
        <title>The yellow mealworm (Tenebrio molitor) genome: a resource for the emerging insects as food and feed industry.</title>
        <authorList>
            <person name="Eriksson T."/>
            <person name="Andere A."/>
            <person name="Kelstrup H."/>
            <person name="Emery V."/>
            <person name="Picard C."/>
        </authorList>
    </citation>
    <scope>NUCLEOTIDE SEQUENCE</scope>
    <source>
        <strain evidence="2">Stoneville</strain>
        <tissue evidence="2">Whole head</tissue>
    </source>
</reference>
<reference evidence="2" key="2">
    <citation type="submission" date="2021-08" db="EMBL/GenBank/DDBJ databases">
        <authorList>
            <person name="Eriksson T."/>
        </authorList>
    </citation>
    <scope>NUCLEOTIDE SEQUENCE</scope>
    <source>
        <strain evidence="2">Stoneville</strain>
        <tissue evidence="2">Whole head</tissue>
    </source>
</reference>
<feature type="region of interest" description="Disordered" evidence="1">
    <location>
        <begin position="36"/>
        <end position="76"/>
    </location>
</feature>
<proteinExistence type="predicted"/>
<dbReference type="Proteomes" id="UP000719412">
    <property type="component" value="Unassembled WGS sequence"/>
</dbReference>
<dbReference type="AlphaFoldDB" id="A0A8J6HW68"/>
<feature type="region of interest" description="Disordered" evidence="1">
    <location>
        <begin position="101"/>
        <end position="123"/>
    </location>
</feature>
<protein>
    <submittedName>
        <fullName evidence="2">Uncharacterized protein</fullName>
    </submittedName>
</protein>
<name>A0A8J6HW68_TENMO</name>
<dbReference type="EMBL" id="JABDTM020010083">
    <property type="protein sequence ID" value="KAH0820946.1"/>
    <property type="molecule type" value="Genomic_DNA"/>
</dbReference>
<evidence type="ECO:0000256" key="1">
    <source>
        <dbReference type="SAM" id="MobiDB-lite"/>
    </source>
</evidence>
<sequence>MWSSSKPFREEQKKVTIKVWDEQGVEEYKRRLEKVTFEEEDMGEDGGRAEGSDRESDDEKGGDSKGAKRAGRSVKALRAWRTNKIDRSRFLEAKRRYRERCREKTKQGREREEKEIKKKKESVNEEITMQEWEEYLMKLVEGRKEEGEARIQLNEKQMTPKETEITAEEVERQMRKLKNSKKFEAWHLRTTWSLWQRKKLEVNLEKTKIMIFNRRKRKSEEREWKWEESKIERVSEFRYLGYTFNERATANFENKFK</sequence>
<gene>
    <name evidence="2" type="ORF">GEV33_001845</name>
</gene>
<comment type="caution">
    <text evidence="2">The sequence shown here is derived from an EMBL/GenBank/DDBJ whole genome shotgun (WGS) entry which is preliminary data.</text>
</comment>